<comment type="caution">
    <text evidence="3">The sequence shown here is derived from an EMBL/GenBank/DDBJ whole genome shotgun (WGS) entry which is preliminary data.</text>
</comment>
<feature type="compositionally biased region" description="Polar residues" evidence="2">
    <location>
        <begin position="64"/>
        <end position="84"/>
    </location>
</feature>
<name>A0A9D4J962_DREPO</name>
<feature type="region of interest" description="Disordered" evidence="2">
    <location>
        <begin position="338"/>
        <end position="376"/>
    </location>
</feature>
<feature type="region of interest" description="Disordered" evidence="2">
    <location>
        <begin position="234"/>
        <end position="261"/>
    </location>
</feature>
<dbReference type="Proteomes" id="UP000828390">
    <property type="component" value="Unassembled WGS sequence"/>
</dbReference>
<dbReference type="AlphaFoldDB" id="A0A9D4J962"/>
<protein>
    <submittedName>
        <fullName evidence="3">Uncharacterized protein</fullName>
    </submittedName>
</protein>
<dbReference type="EMBL" id="JAIWYP010000007">
    <property type="protein sequence ID" value="KAH3803180.1"/>
    <property type="molecule type" value="Genomic_DNA"/>
</dbReference>
<feature type="compositionally biased region" description="Low complexity" evidence="2">
    <location>
        <begin position="43"/>
        <end position="57"/>
    </location>
</feature>
<reference evidence="3" key="2">
    <citation type="submission" date="2020-11" db="EMBL/GenBank/DDBJ databases">
        <authorList>
            <person name="McCartney M.A."/>
            <person name="Auch B."/>
            <person name="Kono T."/>
            <person name="Mallez S."/>
            <person name="Becker A."/>
            <person name="Gohl D.M."/>
            <person name="Silverstein K.A.T."/>
            <person name="Koren S."/>
            <person name="Bechman K.B."/>
            <person name="Herman A."/>
            <person name="Abrahante J.E."/>
            <person name="Garbe J."/>
        </authorList>
    </citation>
    <scope>NUCLEOTIDE SEQUENCE</scope>
    <source>
        <strain evidence="3">Duluth1</strain>
        <tissue evidence="3">Whole animal</tissue>
    </source>
</reference>
<evidence type="ECO:0000256" key="2">
    <source>
        <dbReference type="SAM" id="MobiDB-lite"/>
    </source>
</evidence>
<organism evidence="3 4">
    <name type="scientific">Dreissena polymorpha</name>
    <name type="common">Zebra mussel</name>
    <name type="synonym">Mytilus polymorpha</name>
    <dbReference type="NCBI Taxonomy" id="45954"/>
    <lineage>
        <taxon>Eukaryota</taxon>
        <taxon>Metazoa</taxon>
        <taxon>Spiralia</taxon>
        <taxon>Lophotrochozoa</taxon>
        <taxon>Mollusca</taxon>
        <taxon>Bivalvia</taxon>
        <taxon>Autobranchia</taxon>
        <taxon>Heteroconchia</taxon>
        <taxon>Euheterodonta</taxon>
        <taxon>Imparidentia</taxon>
        <taxon>Neoheterodontei</taxon>
        <taxon>Myida</taxon>
        <taxon>Dreissenoidea</taxon>
        <taxon>Dreissenidae</taxon>
        <taxon>Dreissena</taxon>
    </lineage>
</organism>
<feature type="compositionally biased region" description="Low complexity" evidence="2">
    <location>
        <begin position="363"/>
        <end position="376"/>
    </location>
</feature>
<proteinExistence type="predicted"/>
<accession>A0A9D4J962</accession>
<keyword evidence="4" id="KW-1185">Reference proteome</keyword>
<evidence type="ECO:0000256" key="1">
    <source>
        <dbReference type="SAM" id="Coils"/>
    </source>
</evidence>
<evidence type="ECO:0000313" key="3">
    <source>
        <dbReference type="EMBL" id="KAH3803180.1"/>
    </source>
</evidence>
<feature type="coiled-coil region" evidence="1">
    <location>
        <begin position="180"/>
        <end position="207"/>
    </location>
</feature>
<gene>
    <name evidence="3" type="ORF">DPMN_156881</name>
</gene>
<evidence type="ECO:0000313" key="4">
    <source>
        <dbReference type="Proteomes" id="UP000828390"/>
    </source>
</evidence>
<reference evidence="3" key="1">
    <citation type="journal article" date="2019" name="bioRxiv">
        <title>The Genome of the Zebra Mussel, Dreissena polymorpha: A Resource for Invasive Species Research.</title>
        <authorList>
            <person name="McCartney M.A."/>
            <person name="Auch B."/>
            <person name="Kono T."/>
            <person name="Mallez S."/>
            <person name="Zhang Y."/>
            <person name="Obille A."/>
            <person name="Becker A."/>
            <person name="Abrahante J.E."/>
            <person name="Garbe J."/>
            <person name="Badalamenti J.P."/>
            <person name="Herman A."/>
            <person name="Mangelson H."/>
            <person name="Liachko I."/>
            <person name="Sullivan S."/>
            <person name="Sone E.D."/>
            <person name="Koren S."/>
            <person name="Silverstein K.A.T."/>
            <person name="Beckman K.B."/>
            <person name="Gohl D.M."/>
        </authorList>
    </citation>
    <scope>NUCLEOTIDE SEQUENCE</scope>
    <source>
        <strain evidence="3">Duluth1</strain>
        <tissue evidence="3">Whole animal</tissue>
    </source>
</reference>
<feature type="region of interest" description="Disordered" evidence="2">
    <location>
        <begin position="32"/>
        <end position="84"/>
    </location>
</feature>
<keyword evidence="1" id="KW-0175">Coiled coil</keyword>
<sequence length="376" mass="40625">MPVSGYFPMMSMPQPHSFPQQASQFQGQYQGHHGVAMQPGLHQNLNGNLSSSGMSQNPMHSIPPTHTTGSAPINTSHGQGVNSYLGQGQIRSAYQSPSAVQTTDQLANSSSQMYPVSAQNGYHYGAPVATTTSSFAPVSTATSLQGHTAVSPGHIALSSLTNAGMSEQMRKVKEYQEYLLARHEQSKKVLDETKAEIKRRRDNLLKRYPNFDLTRLEGLEAMHLENGDIPQQTSVAHTKGKKGKDPAVPFPVPRGFGQGQGQTSVASLLASLAAHPYYAATLSQPDHDNSGRPSSMMTATVGTVQMKGGIPAGLDLNSETNLRKNKFESIRKSLPFDGDESLVQNESFPDRVDDAYTQRNLDMTDTTDSTESDVSS</sequence>